<comment type="similarity">
    <text evidence="1">Belongs to the peptidase S33 family.</text>
</comment>
<dbReference type="PANTHER" id="PTHR43248">
    <property type="entry name" value="2-SUCCINYL-6-HYDROXY-2,4-CYCLOHEXADIENE-1-CARBOXYLATE SYNTHASE"/>
    <property type="match status" value="1"/>
</dbReference>
<evidence type="ECO:0000256" key="3">
    <source>
        <dbReference type="SAM" id="SignalP"/>
    </source>
</evidence>
<dbReference type="Pfam" id="PF08386">
    <property type="entry name" value="Abhydrolase_4"/>
    <property type="match status" value="1"/>
</dbReference>
<dbReference type="RefSeq" id="XP_056058702.1">
    <property type="nucleotide sequence ID" value="XM_056203222.1"/>
</dbReference>
<dbReference type="SUPFAM" id="SSF53474">
    <property type="entry name" value="alpha/beta-Hydrolases"/>
    <property type="match status" value="1"/>
</dbReference>
<evidence type="ECO:0000313" key="6">
    <source>
        <dbReference type="Proteomes" id="UP001144673"/>
    </source>
</evidence>
<evidence type="ECO:0000259" key="4">
    <source>
        <dbReference type="Pfam" id="PF08386"/>
    </source>
</evidence>
<dbReference type="Gene3D" id="3.40.50.1820">
    <property type="entry name" value="alpha/beta hydrolase"/>
    <property type="match status" value="1"/>
</dbReference>
<reference evidence="5" key="1">
    <citation type="journal article" date="2023" name="Access Microbiol">
        <title>De-novo genome assembly for Akanthomyces muscarius, a biocontrol agent of insect agricultural pests.</title>
        <authorList>
            <person name="Erdos Z."/>
            <person name="Studholme D.J."/>
            <person name="Raymond B."/>
            <person name="Sharma M."/>
        </authorList>
    </citation>
    <scope>NUCLEOTIDE SEQUENCE</scope>
    <source>
        <strain evidence="5">Ve6</strain>
    </source>
</reference>
<feature type="domain" description="Peptidase S33 tripeptidyl aminopeptidase-like C-terminal" evidence="4">
    <location>
        <begin position="456"/>
        <end position="561"/>
    </location>
</feature>
<dbReference type="InterPro" id="IPR029058">
    <property type="entry name" value="AB_hydrolase_fold"/>
</dbReference>
<dbReference type="GO" id="GO:0016787">
    <property type="term" value="F:hydrolase activity"/>
    <property type="evidence" value="ECO:0007669"/>
    <property type="project" value="UniProtKB-KW"/>
</dbReference>
<keyword evidence="3" id="KW-0732">Signal</keyword>
<feature type="chain" id="PRO_5040925985" description="Peptidase S33 tripeptidyl aminopeptidase-like C-terminal domain-containing protein" evidence="3">
    <location>
        <begin position="24"/>
        <end position="570"/>
    </location>
</feature>
<dbReference type="PANTHER" id="PTHR43248:SF25">
    <property type="entry name" value="AB HYDROLASE-1 DOMAIN-CONTAINING PROTEIN-RELATED"/>
    <property type="match status" value="1"/>
</dbReference>
<sequence>MKASFTQLALLANVRYAASYAGADEPPEFDWASITPSRSLEYHPCYGPEYQCARLLLPLDWHNTSDPSSTVSIALAKLPAAVPASDPSFRGTVFTQPGGPGESGTLYLRGNGRKLRDVVDVPGKQHYDLVAFDPRGTGRSTPRLDCFPGLLGYIRTQERDLAEAVDVSRAALARAVAAGKADGRRCAEEHGDFLRFVGTESVARDMLAILDKIEEERPRGKAVEQQEESRLELRGESAKEKGVARLQYIGISYGTFLGSVFASLFPGRVGRMVLDGVVNPFGYQDGSVAGLDDMDEMVDLFFQGCFDAAHHCPLRRAHDASGGDISRRFWSWASSLQDSPLTIHTPDGNRKFVAPATVRQLLITAMYHPLTDFPPLAAALDAAMTHGDTSALSARILATMAYATLDDALRANFTAATLPVDAFAGISCADAVVDLASRTLDDWQAALDRYSDMSRVAGPWVLYMQTLCAGWPLRSEWQFPRGGPAEGRRAAAPFLFLSNRWDPVTPLRDARIARDAFPGAGLVVQETMGHCATLGAMGPCLRDVVAEYFDTGAVPEEEVTCEAARRVWDS</sequence>
<evidence type="ECO:0000256" key="2">
    <source>
        <dbReference type="ARBA" id="ARBA00022801"/>
    </source>
</evidence>
<evidence type="ECO:0000256" key="1">
    <source>
        <dbReference type="ARBA" id="ARBA00010088"/>
    </source>
</evidence>
<dbReference type="KEGG" id="amus:LMH87_005495"/>
<protein>
    <recommendedName>
        <fullName evidence="4">Peptidase S33 tripeptidyl aminopeptidase-like C-terminal domain-containing protein</fullName>
    </recommendedName>
</protein>
<dbReference type="EMBL" id="JAJHUN010000001">
    <property type="protein sequence ID" value="KAJ4163787.1"/>
    <property type="molecule type" value="Genomic_DNA"/>
</dbReference>
<keyword evidence="6" id="KW-1185">Reference proteome</keyword>
<name>A0A9W8QPA5_AKAMU</name>
<organism evidence="5 6">
    <name type="scientific">Akanthomyces muscarius</name>
    <name type="common">Entomopathogenic fungus</name>
    <name type="synonym">Lecanicillium muscarium</name>
    <dbReference type="NCBI Taxonomy" id="2231603"/>
    <lineage>
        <taxon>Eukaryota</taxon>
        <taxon>Fungi</taxon>
        <taxon>Dikarya</taxon>
        <taxon>Ascomycota</taxon>
        <taxon>Pezizomycotina</taxon>
        <taxon>Sordariomycetes</taxon>
        <taxon>Hypocreomycetidae</taxon>
        <taxon>Hypocreales</taxon>
        <taxon>Cordycipitaceae</taxon>
        <taxon>Akanthomyces</taxon>
    </lineage>
</organism>
<proteinExistence type="inferred from homology"/>
<comment type="caution">
    <text evidence="5">The sequence shown here is derived from an EMBL/GenBank/DDBJ whole genome shotgun (WGS) entry which is preliminary data.</text>
</comment>
<feature type="signal peptide" evidence="3">
    <location>
        <begin position="1"/>
        <end position="23"/>
    </location>
</feature>
<dbReference type="InterPro" id="IPR051601">
    <property type="entry name" value="Serine_prot/Carboxylest_S33"/>
</dbReference>
<dbReference type="GeneID" id="80892654"/>
<evidence type="ECO:0000313" key="5">
    <source>
        <dbReference type="EMBL" id="KAJ4163787.1"/>
    </source>
</evidence>
<dbReference type="Proteomes" id="UP001144673">
    <property type="component" value="Chromosome 1"/>
</dbReference>
<accession>A0A9W8QPA5</accession>
<dbReference type="InterPro" id="IPR013595">
    <property type="entry name" value="Pept_S33_TAP-like_C"/>
</dbReference>
<dbReference type="AlphaFoldDB" id="A0A9W8QPA5"/>
<keyword evidence="2" id="KW-0378">Hydrolase</keyword>
<gene>
    <name evidence="5" type="ORF">LMH87_005495</name>
</gene>